<accession>A0AAU2HAU3</accession>
<reference evidence="1" key="1">
    <citation type="submission" date="2022-10" db="EMBL/GenBank/DDBJ databases">
        <title>The complete genomes of actinobacterial strains from the NBC collection.</title>
        <authorList>
            <person name="Joergensen T.S."/>
            <person name="Alvarez Arevalo M."/>
            <person name="Sterndorff E.B."/>
            <person name="Faurdal D."/>
            <person name="Vuksanovic O."/>
            <person name="Mourched A.-S."/>
            <person name="Charusanti P."/>
            <person name="Shaw S."/>
            <person name="Blin K."/>
            <person name="Weber T."/>
        </authorList>
    </citation>
    <scope>NUCLEOTIDE SEQUENCE</scope>
    <source>
        <strain evidence="1">NBC_00060</strain>
    </source>
</reference>
<gene>
    <name evidence="1" type="ORF">OHV25_00915</name>
</gene>
<sequence length="181" mass="20334">MLGTLLAPLATAWVGARSRSQESELRRLADQDLRRHEATAADLERRRATYIALNTSARLWRIRLMEDLNRFPHQAGPSPETEEARLSFQNDFAQAQMLVPDTVLDAANRVRIALADAYKRFGRLGEASATDDHAGEELRAFLLHMWDEITQMQAVMRKDLGVGSGVPVPSERPGAYRPPWA</sequence>
<proteinExistence type="predicted"/>
<evidence type="ECO:0008006" key="2">
    <source>
        <dbReference type="Google" id="ProtNLM"/>
    </source>
</evidence>
<evidence type="ECO:0000313" key="1">
    <source>
        <dbReference type="EMBL" id="WTU45288.1"/>
    </source>
</evidence>
<name>A0AAU2HAU3_9ACTN</name>
<dbReference type="EMBL" id="CP108253">
    <property type="protein sequence ID" value="WTU45288.1"/>
    <property type="molecule type" value="Genomic_DNA"/>
</dbReference>
<dbReference type="AlphaFoldDB" id="A0AAU2HAU3"/>
<protein>
    <recommendedName>
        <fullName evidence="2">Secreted protein</fullName>
    </recommendedName>
</protein>
<organism evidence="1">
    <name type="scientific">Streptomyces sp. NBC_00060</name>
    <dbReference type="NCBI Taxonomy" id="2975636"/>
    <lineage>
        <taxon>Bacteria</taxon>
        <taxon>Bacillati</taxon>
        <taxon>Actinomycetota</taxon>
        <taxon>Actinomycetes</taxon>
        <taxon>Kitasatosporales</taxon>
        <taxon>Streptomycetaceae</taxon>
        <taxon>Streptomyces</taxon>
    </lineage>
</organism>